<keyword evidence="2" id="KW-0058">Aromatic hydrocarbons catabolism</keyword>
<dbReference type="PROSITE" id="PS50112">
    <property type="entry name" value="PAS"/>
    <property type="match status" value="1"/>
</dbReference>
<protein>
    <recommendedName>
        <fullName evidence="6">HTH-type transcriptional regulatory protein TyrR</fullName>
    </recommendedName>
</protein>
<reference evidence="11" key="2">
    <citation type="submission" date="2020-09" db="EMBL/GenBank/DDBJ databases">
        <authorList>
            <person name="Sun Q."/>
            <person name="Zhou Y."/>
        </authorList>
    </citation>
    <scope>NUCLEOTIDE SEQUENCE</scope>
    <source>
        <strain evidence="11">CGMCC 1.15179</strain>
    </source>
</reference>
<dbReference type="SMART" id="SM00382">
    <property type="entry name" value="AAA"/>
    <property type="match status" value="1"/>
</dbReference>
<dbReference type="AlphaFoldDB" id="A0A8J2VHF0"/>
<dbReference type="InterPro" id="IPR025662">
    <property type="entry name" value="Sigma_54_int_dom_ATP-bd_1"/>
</dbReference>
<dbReference type="Pfam" id="PF13426">
    <property type="entry name" value="PAS_9"/>
    <property type="match status" value="1"/>
</dbReference>
<keyword evidence="4" id="KW-0805">Transcription regulation</keyword>
<dbReference type="GO" id="GO:0005524">
    <property type="term" value="F:ATP binding"/>
    <property type="evidence" value="ECO:0007669"/>
    <property type="project" value="UniProtKB-KW"/>
</dbReference>
<evidence type="ECO:0000256" key="2">
    <source>
        <dbReference type="ARBA" id="ARBA00022797"/>
    </source>
</evidence>
<evidence type="ECO:0000256" key="4">
    <source>
        <dbReference type="ARBA" id="ARBA00023015"/>
    </source>
</evidence>
<dbReference type="InterPro" id="IPR058031">
    <property type="entry name" value="AAA_lid_NorR"/>
</dbReference>
<dbReference type="Gene3D" id="1.10.10.60">
    <property type="entry name" value="Homeodomain-like"/>
    <property type="match status" value="1"/>
</dbReference>
<gene>
    <name evidence="11" type="ORF">GCM10011571_14130</name>
</gene>
<dbReference type="PANTHER" id="PTHR32071:SF57">
    <property type="entry name" value="C4-DICARBOXYLATE TRANSPORT TRANSCRIPTIONAL REGULATORY PROTEIN DCTD"/>
    <property type="match status" value="1"/>
</dbReference>
<evidence type="ECO:0000256" key="7">
    <source>
        <dbReference type="SAM" id="Coils"/>
    </source>
</evidence>
<keyword evidence="12" id="KW-1185">Reference proteome</keyword>
<dbReference type="Pfam" id="PF25601">
    <property type="entry name" value="AAA_lid_14"/>
    <property type="match status" value="1"/>
</dbReference>
<proteinExistence type="predicted"/>
<name>A0A8J2VHF0_9BACL</name>
<dbReference type="NCBIfam" id="TIGR00229">
    <property type="entry name" value="sensory_box"/>
    <property type="match status" value="1"/>
</dbReference>
<keyword evidence="1" id="KW-0547">Nucleotide-binding</keyword>
<dbReference type="Pfam" id="PF00158">
    <property type="entry name" value="Sigma54_activat"/>
    <property type="match status" value="1"/>
</dbReference>
<dbReference type="PROSITE" id="PS00688">
    <property type="entry name" value="SIGMA54_INTERACT_3"/>
    <property type="match status" value="1"/>
</dbReference>
<evidence type="ECO:0000313" key="11">
    <source>
        <dbReference type="EMBL" id="GGE13845.1"/>
    </source>
</evidence>
<dbReference type="InterPro" id="IPR030828">
    <property type="entry name" value="HTH_TyrR"/>
</dbReference>
<dbReference type="RefSeq" id="WP_229751864.1">
    <property type="nucleotide sequence ID" value="NZ_BMHQ01000004.1"/>
</dbReference>
<evidence type="ECO:0000259" key="8">
    <source>
        <dbReference type="PROSITE" id="PS50045"/>
    </source>
</evidence>
<dbReference type="Pfam" id="PF18024">
    <property type="entry name" value="HTH_50"/>
    <property type="match status" value="1"/>
</dbReference>
<keyword evidence="3" id="KW-0067">ATP-binding</keyword>
<dbReference type="SUPFAM" id="SSF46689">
    <property type="entry name" value="Homeodomain-like"/>
    <property type="match status" value="1"/>
</dbReference>
<dbReference type="InterPro" id="IPR009057">
    <property type="entry name" value="Homeodomain-like_sf"/>
</dbReference>
<dbReference type="InterPro" id="IPR035965">
    <property type="entry name" value="PAS-like_dom_sf"/>
</dbReference>
<dbReference type="InterPro" id="IPR000700">
    <property type="entry name" value="PAS-assoc_C"/>
</dbReference>
<dbReference type="Proteomes" id="UP000625210">
    <property type="component" value="Unassembled WGS sequence"/>
</dbReference>
<feature type="domain" description="PAC" evidence="10">
    <location>
        <begin position="88"/>
        <end position="139"/>
    </location>
</feature>
<dbReference type="PROSITE" id="PS00675">
    <property type="entry name" value="SIGMA54_INTERACT_1"/>
    <property type="match status" value="1"/>
</dbReference>
<feature type="domain" description="PAS" evidence="9">
    <location>
        <begin position="20"/>
        <end position="70"/>
    </location>
</feature>
<dbReference type="GO" id="GO:0006355">
    <property type="term" value="P:regulation of DNA-templated transcription"/>
    <property type="evidence" value="ECO:0007669"/>
    <property type="project" value="InterPro"/>
</dbReference>
<evidence type="ECO:0000256" key="6">
    <source>
        <dbReference type="ARBA" id="ARBA00029500"/>
    </source>
</evidence>
<dbReference type="Gene3D" id="3.30.450.20">
    <property type="entry name" value="PAS domain"/>
    <property type="match status" value="1"/>
</dbReference>
<dbReference type="CDD" id="cd00009">
    <property type="entry name" value="AAA"/>
    <property type="match status" value="1"/>
</dbReference>
<dbReference type="SUPFAM" id="SSF52540">
    <property type="entry name" value="P-loop containing nucleoside triphosphate hydrolases"/>
    <property type="match status" value="1"/>
</dbReference>
<organism evidence="11 12">
    <name type="scientific">Marinithermofilum abyssi</name>
    <dbReference type="NCBI Taxonomy" id="1571185"/>
    <lineage>
        <taxon>Bacteria</taxon>
        <taxon>Bacillati</taxon>
        <taxon>Bacillota</taxon>
        <taxon>Bacilli</taxon>
        <taxon>Bacillales</taxon>
        <taxon>Thermoactinomycetaceae</taxon>
        <taxon>Marinithermofilum</taxon>
    </lineage>
</organism>
<evidence type="ECO:0000259" key="9">
    <source>
        <dbReference type="PROSITE" id="PS50112"/>
    </source>
</evidence>
<evidence type="ECO:0000259" key="10">
    <source>
        <dbReference type="PROSITE" id="PS50113"/>
    </source>
</evidence>
<dbReference type="EMBL" id="BMHQ01000004">
    <property type="protein sequence ID" value="GGE13845.1"/>
    <property type="molecule type" value="Genomic_DNA"/>
</dbReference>
<feature type="domain" description="Sigma-54 factor interaction" evidence="8">
    <location>
        <begin position="164"/>
        <end position="393"/>
    </location>
</feature>
<reference evidence="11" key="1">
    <citation type="journal article" date="2014" name="Int. J. Syst. Evol. Microbiol.">
        <title>Complete genome sequence of Corynebacterium casei LMG S-19264T (=DSM 44701T), isolated from a smear-ripened cheese.</title>
        <authorList>
            <consortium name="US DOE Joint Genome Institute (JGI-PGF)"/>
            <person name="Walter F."/>
            <person name="Albersmeier A."/>
            <person name="Kalinowski J."/>
            <person name="Ruckert C."/>
        </authorList>
    </citation>
    <scope>NUCLEOTIDE SEQUENCE</scope>
    <source>
        <strain evidence="11">CGMCC 1.15179</strain>
    </source>
</reference>
<dbReference type="InterPro" id="IPR027417">
    <property type="entry name" value="P-loop_NTPase"/>
</dbReference>
<sequence>MNASKFPEMWDLLSEESEQGDWELEEVIGSLYDDVLISNARGTILKVSGHFKRLYGKPSDQLIGKTVHELEQEGVFTPSITKLVLKEKTKQIGIQKTEGGRRVLVTGVPVFDRKGRFVRVICFSRDITEPMRLKEHFTLMEQEMERLRSELDNLRQEAMDSSDLVAVHPSMKHTLQTARRVAQVDVHVLLQGESGVGKTAMARYIHQHSPRSKGPFIEVNCGAIPEALFESELFGYEGGAFTGAKREGKIGFAELADQGTLFLDEVGELPKPLQVKVLKLIQEKQFYRIGGRRPVKSDFRLITATNRDLEELVKAGEFREDLYFRLHVVPITVPPLRQRPEDLLELIDVLLDKYCRKHGLRKTLDARVKKQLMEYPWPGNVRELENLLERLVVVSPSDTIYLEDLPGQFQQAAPLTSLENVKGKTLPEIVAQVERDLLLQARQEGKSTTEIAKMFGISQSTVVRKLQRYKRKGMQ</sequence>
<accession>A0A8J2VHF0</accession>
<dbReference type="SUPFAM" id="SSF55785">
    <property type="entry name" value="PYP-like sensor domain (PAS domain)"/>
    <property type="match status" value="1"/>
</dbReference>
<dbReference type="GO" id="GO:0003677">
    <property type="term" value="F:DNA binding"/>
    <property type="evidence" value="ECO:0007669"/>
    <property type="project" value="UniProtKB-KW"/>
</dbReference>
<dbReference type="PROSITE" id="PS50113">
    <property type="entry name" value="PAC"/>
    <property type="match status" value="1"/>
</dbReference>
<dbReference type="InterPro" id="IPR025944">
    <property type="entry name" value="Sigma_54_int_dom_CS"/>
</dbReference>
<evidence type="ECO:0000256" key="1">
    <source>
        <dbReference type="ARBA" id="ARBA00022741"/>
    </source>
</evidence>
<dbReference type="PROSITE" id="PS50045">
    <property type="entry name" value="SIGMA54_INTERACT_4"/>
    <property type="match status" value="1"/>
</dbReference>
<evidence type="ECO:0000256" key="5">
    <source>
        <dbReference type="ARBA" id="ARBA00023163"/>
    </source>
</evidence>
<dbReference type="InterPro" id="IPR003593">
    <property type="entry name" value="AAA+_ATPase"/>
</dbReference>
<evidence type="ECO:0000256" key="3">
    <source>
        <dbReference type="ARBA" id="ARBA00022840"/>
    </source>
</evidence>
<dbReference type="InterPro" id="IPR001610">
    <property type="entry name" value="PAC"/>
</dbReference>
<dbReference type="SMART" id="SM00086">
    <property type="entry name" value="PAC"/>
    <property type="match status" value="1"/>
</dbReference>
<keyword evidence="5" id="KW-0804">Transcription</keyword>
<keyword evidence="7" id="KW-0175">Coiled coil</keyword>
<dbReference type="FunFam" id="3.40.50.300:FF:000006">
    <property type="entry name" value="DNA-binding transcriptional regulator NtrC"/>
    <property type="match status" value="1"/>
</dbReference>
<dbReference type="PANTHER" id="PTHR32071">
    <property type="entry name" value="TRANSCRIPTIONAL REGULATORY PROTEIN"/>
    <property type="match status" value="1"/>
</dbReference>
<comment type="caution">
    <text evidence="11">The sequence shown here is derived from an EMBL/GenBank/DDBJ whole genome shotgun (WGS) entry which is preliminary data.</text>
</comment>
<dbReference type="InterPro" id="IPR002078">
    <property type="entry name" value="Sigma_54_int"/>
</dbReference>
<evidence type="ECO:0000313" key="12">
    <source>
        <dbReference type="Proteomes" id="UP000625210"/>
    </source>
</evidence>
<dbReference type="Gene3D" id="1.10.8.60">
    <property type="match status" value="1"/>
</dbReference>
<dbReference type="CDD" id="cd00130">
    <property type="entry name" value="PAS"/>
    <property type="match status" value="1"/>
</dbReference>
<dbReference type="Gene3D" id="3.40.50.300">
    <property type="entry name" value="P-loop containing nucleotide triphosphate hydrolases"/>
    <property type="match status" value="1"/>
</dbReference>
<feature type="coiled-coil region" evidence="7">
    <location>
        <begin position="137"/>
        <end position="164"/>
    </location>
</feature>
<dbReference type="InterPro" id="IPR000014">
    <property type="entry name" value="PAS"/>
</dbReference>